<keyword evidence="3" id="KW-0328">Glycosyltransferase</keyword>
<feature type="domain" description="Diacylglycerol glucosyltransferase N-terminal" evidence="6">
    <location>
        <begin position="18"/>
        <end position="181"/>
    </location>
</feature>
<sequence>MTNTYRILIISASVGSGHHQAAQALRQALLSRCCRVDVVDFFGGEHRYAGKLIKAAYFRLLRLFPEIYDYLYHYTDASRYGESIKGLLDRLSRRYIRRLIRRYRPDVLVFTHPFPCGAAAGLKRADLINVPLVAVVTDFAVHRLWEYPEVDDYCVASDGLVSHLVRKGYDLSRVHGVGVPIRPVFAELDGTARRPGHVLVMGGGVGLGPAQEVVQALMDAKGVTAIHVVCGKNVRLYRSLQAMVSTNPRLHLYQYTSLVPQLMAAAEVLITKPGGLTASEALAAGLPMVLVDAIGGQEEDNARFLTATGAALWAHDAETAARCTETILNDSMCRAKMQESCRRLARPQAARAVAEIVIQAAQRKGK</sequence>
<dbReference type="STRING" id="1123285.SAMN05660235_01943"/>
<dbReference type="Gene3D" id="3.40.50.2000">
    <property type="entry name" value="Glycogen Phosphorylase B"/>
    <property type="match status" value="2"/>
</dbReference>
<comment type="subcellular location">
    <subcellularLocation>
        <location evidence="1">Membrane</location>
    </subcellularLocation>
</comment>
<dbReference type="InterPro" id="IPR007235">
    <property type="entry name" value="Glyco_trans_28_C"/>
</dbReference>
<evidence type="ECO:0000259" key="5">
    <source>
        <dbReference type="Pfam" id="PF04101"/>
    </source>
</evidence>
<keyword evidence="8" id="KW-1185">Reference proteome</keyword>
<evidence type="ECO:0000256" key="2">
    <source>
        <dbReference type="ARBA" id="ARBA00006962"/>
    </source>
</evidence>
<dbReference type="GO" id="GO:0016020">
    <property type="term" value="C:membrane"/>
    <property type="evidence" value="ECO:0007669"/>
    <property type="project" value="UniProtKB-SubCell"/>
</dbReference>
<evidence type="ECO:0000313" key="8">
    <source>
        <dbReference type="Proteomes" id="UP000243333"/>
    </source>
</evidence>
<dbReference type="OrthoDB" id="9815663at2"/>
<dbReference type="AlphaFoldDB" id="A0A1G7LXN3"/>
<dbReference type="PANTHER" id="PTHR43025">
    <property type="entry name" value="MONOGALACTOSYLDIACYLGLYCEROL SYNTHASE"/>
    <property type="match status" value="1"/>
</dbReference>
<comment type="similarity">
    <text evidence="2">Belongs to the glycosyltransferase 28 family.</text>
</comment>
<evidence type="ECO:0000256" key="3">
    <source>
        <dbReference type="ARBA" id="ARBA00022676"/>
    </source>
</evidence>
<dbReference type="Pfam" id="PF06925">
    <property type="entry name" value="MGDG_synth"/>
    <property type="match status" value="1"/>
</dbReference>
<dbReference type="RefSeq" id="WP_093690352.1">
    <property type="nucleotide sequence ID" value="NZ_FNBU01000014.1"/>
</dbReference>
<dbReference type="EMBL" id="FNBU01000014">
    <property type="protein sequence ID" value="SDF54328.1"/>
    <property type="molecule type" value="Genomic_DNA"/>
</dbReference>
<accession>A0A1G7LXN3</accession>
<dbReference type="InterPro" id="IPR050519">
    <property type="entry name" value="Glycosyltransf_28_UgtP"/>
</dbReference>
<organism evidence="7 8">
    <name type="scientific">Sporolituus thermophilus DSM 23256</name>
    <dbReference type="NCBI Taxonomy" id="1123285"/>
    <lineage>
        <taxon>Bacteria</taxon>
        <taxon>Bacillati</taxon>
        <taxon>Bacillota</taxon>
        <taxon>Negativicutes</taxon>
        <taxon>Selenomonadales</taxon>
        <taxon>Sporomusaceae</taxon>
        <taxon>Sporolituus</taxon>
    </lineage>
</organism>
<dbReference type="GO" id="GO:0016758">
    <property type="term" value="F:hexosyltransferase activity"/>
    <property type="evidence" value="ECO:0007669"/>
    <property type="project" value="InterPro"/>
</dbReference>
<dbReference type="GO" id="GO:0009247">
    <property type="term" value="P:glycolipid biosynthetic process"/>
    <property type="evidence" value="ECO:0007669"/>
    <property type="project" value="InterPro"/>
</dbReference>
<evidence type="ECO:0000256" key="1">
    <source>
        <dbReference type="ARBA" id="ARBA00004370"/>
    </source>
</evidence>
<gene>
    <name evidence="7" type="ORF">SAMN05660235_01943</name>
</gene>
<reference evidence="8" key="1">
    <citation type="submission" date="2016-10" db="EMBL/GenBank/DDBJ databases">
        <authorList>
            <person name="Varghese N."/>
            <person name="Submissions S."/>
        </authorList>
    </citation>
    <scope>NUCLEOTIDE SEQUENCE [LARGE SCALE GENOMIC DNA]</scope>
    <source>
        <strain evidence="8">DSM 23256</strain>
    </source>
</reference>
<dbReference type="InterPro" id="IPR009695">
    <property type="entry name" value="Diacylglyc_glucosyltr_N"/>
</dbReference>
<evidence type="ECO:0000259" key="6">
    <source>
        <dbReference type="Pfam" id="PF06925"/>
    </source>
</evidence>
<evidence type="ECO:0000313" key="7">
    <source>
        <dbReference type="EMBL" id="SDF54328.1"/>
    </source>
</evidence>
<dbReference type="Pfam" id="PF04101">
    <property type="entry name" value="Glyco_tran_28_C"/>
    <property type="match status" value="1"/>
</dbReference>
<feature type="domain" description="Glycosyl transferase family 28 C-terminal" evidence="5">
    <location>
        <begin position="198"/>
        <end position="339"/>
    </location>
</feature>
<dbReference type="Proteomes" id="UP000243333">
    <property type="component" value="Unassembled WGS sequence"/>
</dbReference>
<protein>
    <submittedName>
        <fullName evidence="7">Processive 1,2-diacylglycerol beta-glucosyltransferase</fullName>
    </submittedName>
</protein>
<dbReference type="PANTHER" id="PTHR43025:SF3">
    <property type="entry name" value="MONOGALACTOSYLDIACYLGLYCEROL SYNTHASE 1, CHLOROPLASTIC"/>
    <property type="match status" value="1"/>
</dbReference>
<proteinExistence type="inferred from homology"/>
<name>A0A1G7LXN3_9FIRM</name>
<dbReference type="SUPFAM" id="SSF53756">
    <property type="entry name" value="UDP-Glycosyltransferase/glycogen phosphorylase"/>
    <property type="match status" value="1"/>
</dbReference>
<keyword evidence="4 7" id="KW-0808">Transferase</keyword>
<evidence type="ECO:0000256" key="4">
    <source>
        <dbReference type="ARBA" id="ARBA00022679"/>
    </source>
</evidence>